<reference evidence="1 2" key="1">
    <citation type="journal article" date="2018" name="New Phytol.">
        <title>Phylogenomics of Endogonaceae and evolution of mycorrhizas within Mucoromycota.</title>
        <authorList>
            <person name="Chang Y."/>
            <person name="Desiro A."/>
            <person name="Na H."/>
            <person name="Sandor L."/>
            <person name="Lipzen A."/>
            <person name="Clum A."/>
            <person name="Barry K."/>
            <person name="Grigoriev I.V."/>
            <person name="Martin F.M."/>
            <person name="Stajich J.E."/>
            <person name="Smith M.E."/>
            <person name="Bonito G."/>
            <person name="Spatafora J.W."/>
        </authorList>
    </citation>
    <scope>NUCLEOTIDE SEQUENCE [LARGE SCALE GENOMIC DNA]</scope>
    <source>
        <strain evidence="1 2">GMNB39</strain>
    </source>
</reference>
<dbReference type="EMBL" id="RBNI01019107">
    <property type="protein sequence ID" value="RUO96927.1"/>
    <property type="molecule type" value="Genomic_DNA"/>
</dbReference>
<feature type="non-terminal residue" evidence="1">
    <location>
        <position position="118"/>
    </location>
</feature>
<dbReference type="OrthoDB" id="539810at2759"/>
<gene>
    <name evidence="1" type="ORF">BC936DRAFT_141246</name>
</gene>
<dbReference type="SUPFAM" id="SSF48452">
    <property type="entry name" value="TPR-like"/>
    <property type="match status" value="1"/>
</dbReference>
<keyword evidence="2" id="KW-1185">Reference proteome</keyword>
<accession>A0A433A2L3</accession>
<dbReference type="Gene3D" id="1.25.40.10">
    <property type="entry name" value="Tetratricopeptide repeat domain"/>
    <property type="match status" value="1"/>
</dbReference>
<name>A0A433A2L3_9FUNG</name>
<evidence type="ECO:0008006" key="3">
    <source>
        <dbReference type="Google" id="ProtNLM"/>
    </source>
</evidence>
<dbReference type="AlphaFoldDB" id="A0A433A2L3"/>
<organism evidence="1 2">
    <name type="scientific">Jimgerdemannia flammicorona</name>
    <dbReference type="NCBI Taxonomy" id="994334"/>
    <lineage>
        <taxon>Eukaryota</taxon>
        <taxon>Fungi</taxon>
        <taxon>Fungi incertae sedis</taxon>
        <taxon>Mucoromycota</taxon>
        <taxon>Mucoromycotina</taxon>
        <taxon>Endogonomycetes</taxon>
        <taxon>Endogonales</taxon>
        <taxon>Endogonaceae</taxon>
        <taxon>Jimgerdemannia</taxon>
    </lineage>
</organism>
<evidence type="ECO:0000313" key="1">
    <source>
        <dbReference type="EMBL" id="RUO96927.1"/>
    </source>
</evidence>
<dbReference type="Pfam" id="PF13374">
    <property type="entry name" value="TPR_10"/>
    <property type="match status" value="1"/>
</dbReference>
<dbReference type="Proteomes" id="UP000268093">
    <property type="component" value="Unassembled WGS sequence"/>
</dbReference>
<evidence type="ECO:0000313" key="2">
    <source>
        <dbReference type="Proteomes" id="UP000268093"/>
    </source>
</evidence>
<dbReference type="InterPro" id="IPR011990">
    <property type="entry name" value="TPR-like_helical_dom_sf"/>
</dbReference>
<protein>
    <recommendedName>
        <fullName evidence="3">Tetratricopeptide repeat-domain-containing protein</fullName>
    </recommendedName>
</protein>
<sequence>MFIQTLETFSLKLGPRHPHTLRLIVNMAYRYEQMGEYSNAQRFYSAVYRSRAATLGPSHPDTIQSQKDLAALDGIYRDMQDYNQTVETFGENHRETAINMLTIAKIYMNSGNCKTAKE</sequence>
<comment type="caution">
    <text evidence="1">The sequence shown here is derived from an EMBL/GenBank/DDBJ whole genome shotgun (WGS) entry which is preliminary data.</text>
</comment>
<proteinExistence type="predicted"/>